<comment type="caution">
    <text evidence="1">The sequence shown here is derived from an EMBL/GenBank/DDBJ whole genome shotgun (WGS) entry which is preliminary data.</text>
</comment>
<dbReference type="EMBL" id="VOSB01000018">
    <property type="protein sequence ID" value="TXE16396.1"/>
    <property type="molecule type" value="Genomic_DNA"/>
</dbReference>
<name>A0A5C7B6L1_9FLAO</name>
<evidence type="ECO:0000313" key="1">
    <source>
        <dbReference type="EMBL" id="TXE16396.1"/>
    </source>
</evidence>
<dbReference type="Proteomes" id="UP000321938">
    <property type="component" value="Unassembled WGS sequence"/>
</dbReference>
<dbReference type="RefSeq" id="WP_147231862.1">
    <property type="nucleotide sequence ID" value="NZ_VOSB01000018.1"/>
</dbReference>
<dbReference type="AlphaFoldDB" id="A0A5C7B6L1"/>
<dbReference type="STRING" id="1123037.GCA_000425305_02455"/>
<organism evidence="1 2">
    <name type="scientific">Psychroserpens burtonensis</name>
    <dbReference type="NCBI Taxonomy" id="49278"/>
    <lineage>
        <taxon>Bacteria</taxon>
        <taxon>Pseudomonadati</taxon>
        <taxon>Bacteroidota</taxon>
        <taxon>Flavobacteriia</taxon>
        <taxon>Flavobacteriales</taxon>
        <taxon>Flavobacteriaceae</taxon>
        <taxon>Psychroserpens</taxon>
    </lineage>
</organism>
<evidence type="ECO:0008006" key="3">
    <source>
        <dbReference type="Google" id="ProtNLM"/>
    </source>
</evidence>
<evidence type="ECO:0000313" key="2">
    <source>
        <dbReference type="Proteomes" id="UP000321938"/>
    </source>
</evidence>
<proteinExistence type="predicted"/>
<sequence length="106" mass="11882">MKITTKLFFLFSLTLTLQNCEKEDDGSQNDNNDPNLEANDLIFQSENFGNTTTGNFIGLVTNESGKKLSNVQITVGNVITSTDRNGLFILNDVEVFENFAYIKSYK</sequence>
<gene>
    <name evidence="1" type="ORF">ES692_12765</name>
</gene>
<keyword evidence="2" id="KW-1185">Reference proteome</keyword>
<accession>A0A5C7B6L1</accession>
<reference evidence="1 2" key="1">
    <citation type="submission" date="2019-08" db="EMBL/GenBank/DDBJ databases">
        <title>Genome of Psychroserpens burtonensis ACAM 167.</title>
        <authorList>
            <person name="Bowman J.P."/>
        </authorList>
    </citation>
    <scope>NUCLEOTIDE SEQUENCE [LARGE SCALE GENOMIC DNA]</scope>
    <source>
        <strain evidence="1 2">ACAM 167</strain>
    </source>
</reference>
<protein>
    <recommendedName>
        <fullName evidence="3">Carboxypeptidase regulatory-like domain-containing protein</fullName>
    </recommendedName>
</protein>